<sequence length="156" mass="17867">MDVKSRSKVSNALLPVINGWIELATFTDAKELKTKHQGRKDIITFTLPWDAEKQISIKAVSVDDVNFTVVVSGLYYLGLNDLCINLLGEDVQYNEDLEDLRRQAYRRVNDLYHLAKEEPELLPEFTFNITHRHFTVKHSSISDVGVAFIPNKYGEI</sequence>
<keyword evidence="2" id="KW-1185">Reference proteome</keyword>
<dbReference type="GeneID" id="55613385"/>
<dbReference type="EMBL" id="MK368614">
    <property type="protein sequence ID" value="QAU04172.1"/>
    <property type="molecule type" value="Genomic_DNA"/>
</dbReference>
<name>A0A513PW57_9CAUD</name>
<proteinExistence type="predicted"/>
<protein>
    <submittedName>
        <fullName evidence="1">Uncharacterized protein</fullName>
    </submittedName>
</protein>
<reference evidence="1 2" key="1">
    <citation type="submission" date="2019-01" db="EMBL/GenBank/DDBJ databases">
        <authorList>
            <person name="Le T.S."/>
            <person name="Kurtboke I."/>
        </authorList>
    </citation>
    <scope>NUCLEOTIDE SEQUENCE [LARGE SCALE GENOMIC DNA]</scope>
</reference>
<evidence type="ECO:0000313" key="1">
    <source>
        <dbReference type="EMBL" id="QAU04172.1"/>
    </source>
</evidence>
<organism evidence="1 2">
    <name type="scientific">Vibrio phage 2 TSL-2019</name>
    <dbReference type="NCBI Taxonomy" id="2508172"/>
    <lineage>
        <taxon>Viruses</taxon>
        <taxon>Duplodnaviria</taxon>
        <taxon>Heunggongvirae</taxon>
        <taxon>Uroviricota</taxon>
        <taxon>Caudoviricetes</taxon>
        <taxon>Chimalliviridae</taxon>
        <taxon>Gorgonvirinae</taxon>
        <taxon>Aphroditevirus</taxon>
        <taxon>Aphroditevirus av2TSL2019</taxon>
    </lineage>
</organism>
<dbReference type="KEGG" id="vg:55613385"/>
<evidence type="ECO:0000313" key="2">
    <source>
        <dbReference type="Proteomes" id="UP000320660"/>
    </source>
</evidence>
<dbReference type="Proteomes" id="UP000320660">
    <property type="component" value="Segment"/>
</dbReference>
<accession>A0A513PW57</accession>
<dbReference type="RefSeq" id="YP_009843119.1">
    <property type="nucleotide sequence ID" value="NC_048747.1"/>
</dbReference>